<dbReference type="PANTHER" id="PTHR10869">
    <property type="entry name" value="PROLYL 4-HYDROXYLASE ALPHA SUBUNIT"/>
    <property type="match status" value="1"/>
</dbReference>
<dbReference type="GO" id="GO:0005506">
    <property type="term" value="F:iron ion binding"/>
    <property type="evidence" value="ECO:0007669"/>
    <property type="project" value="InterPro"/>
</dbReference>
<dbReference type="Gene3D" id="2.60.120.620">
    <property type="entry name" value="q2cbj1_9rhob like domain"/>
    <property type="match status" value="1"/>
</dbReference>
<keyword evidence="9" id="KW-0812">Transmembrane</keyword>
<accession>A0A2Z6M2I2</accession>
<evidence type="ECO:0000256" key="9">
    <source>
        <dbReference type="SAM" id="Phobius"/>
    </source>
</evidence>
<keyword evidence="12" id="KW-1185">Reference proteome</keyword>
<comment type="cofactor">
    <cofactor evidence="1">
        <name>L-ascorbate</name>
        <dbReference type="ChEBI" id="CHEBI:38290"/>
    </cofactor>
</comment>
<evidence type="ECO:0000256" key="1">
    <source>
        <dbReference type="ARBA" id="ARBA00001961"/>
    </source>
</evidence>
<dbReference type="InterPro" id="IPR044862">
    <property type="entry name" value="Pro_4_hyd_alph_FE2OG_OXY"/>
</dbReference>
<evidence type="ECO:0000256" key="8">
    <source>
        <dbReference type="ARBA" id="ARBA00049169"/>
    </source>
</evidence>
<dbReference type="PANTHER" id="PTHR10869:SF246">
    <property type="entry name" value="TRANSMEMBRANE PROLYL 4-HYDROXYLASE"/>
    <property type="match status" value="1"/>
</dbReference>
<comment type="catalytic activity">
    <reaction evidence="8">
        <text>L-prolyl-[collagen] + 2-oxoglutarate + O2 = trans-4-hydroxy-L-prolyl-[collagen] + succinate + CO2</text>
        <dbReference type="Rhea" id="RHEA:18945"/>
        <dbReference type="Rhea" id="RHEA-COMP:11676"/>
        <dbReference type="Rhea" id="RHEA-COMP:11680"/>
        <dbReference type="ChEBI" id="CHEBI:15379"/>
        <dbReference type="ChEBI" id="CHEBI:16526"/>
        <dbReference type="ChEBI" id="CHEBI:16810"/>
        <dbReference type="ChEBI" id="CHEBI:30031"/>
        <dbReference type="ChEBI" id="CHEBI:50342"/>
        <dbReference type="ChEBI" id="CHEBI:61965"/>
        <dbReference type="EC" id="1.14.11.2"/>
    </reaction>
</comment>
<dbReference type="AlphaFoldDB" id="A0A2Z6M2I2"/>
<dbReference type="EMBL" id="DF973123">
    <property type="protein sequence ID" value="GAU12558.1"/>
    <property type="molecule type" value="Genomic_DNA"/>
</dbReference>
<protein>
    <recommendedName>
        <fullName evidence="10">Prolyl 4-hydroxylase alpha subunit domain-containing protein</fullName>
    </recommendedName>
</protein>
<evidence type="ECO:0000256" key="7">
    <source>
        <dbReference type="ARBA" id="ARBA00023004"/>
    </source>
</evidence>
<dbReference type="GO" id="GO:0005789">
    <property type="term" value="C:endoplasmic reticulum membrane"/>
    <property type="evidence" value="ECO:0007669"/>
    <property type="project" value="UniProtKB-SubCell"/>
</dbReference>
<keyword evidence="3" id="KW-0479">Metal-binding</keyword>
<keyword evidence="6" id="KW-0560">Oxidoreductase</keyword>
<dbReference type="SMART" id="SM00702">
    <property type="entry name" value="P4Hc"/>
    <property type="match status" value="1"/>
</dbReference>
<keyword evidence="9" id="KW-1133">Transmembrane helix</keyword>
<comment type="subcellular location">
    <subcellularLocation>
        <location evidence="2">Endoplasmic reticulum membrane</location>
        <topology evidence="2">Single-pass type II membrane protein</topology>
    </subcellularLocation>
</comment>
<name>A0A2Z6M2I2_TRISU</name>
<dbReference type="Pfam" id="PF13640">
    <property type="entry name" value="2OG-FeII_Oxy_3"/>
    <property type="match status" value="1"/>
</dbReference>
<feature type="domain" description="Prolyl 4-hydroxylase alpha subunit" evidence="10">
    <location>
        <begin position="95"/>
        <end position="333"/>
    </location>
</feature>
<reference evidence="12" key="1">
    <citation type="journal article" date="2017" name="Front. Plant Sci.">
        <title>Climate Clever Clovers: New Paradigm to Reduce the Environmental Footprint of Ruminants by Breeding Low Methanogenic Forages Utilizing Haplotype Variation.</title>
        <authorList>
            <person name="Kaur P."/>
            <person name="Appels R."/>
            <person name="Bayer P.E."/>
            <person name="Keeble-Gagnere G."/>
            <person name="Wang J."/>
            <person name="Hirakawa H."/>
            <person name="Shirasawa K."/>
            <person name="Vercoe P."/>
            <person name="Stefanova K."/>
            <person name="Durmic Z."/>
            <person name="Nichols P."/>
            <person name="Revell C."/>
            <person name="Isobe S.N."/>
            <person name="Edwards D."/>
            <person name="Erskine W."/>
        </authorList>
    </citation>
    <scope>NUCLEOTIDE SEQUENCE [LARGE SCALE GENOMIC DNA]</scope>
    <source>
        <strain evidence="12">cv. Daliak</strain>
    </source>
</reference>
<dbReference type="GO" id="GO:0004656">
    <property type="term" value="F:procollagen-proline 4-dioxygenase activity"/>
    <property type="evidence" value="ECO:0007669"/>
    <property type="project" value="UniProtKB-EC"/>
</dbReference>
<dbReference type="OrthoDB" id="420380at2759"/>
<keyword evidence="4" id="KW-0223">Dioxygenase</keyword>
<keyword evidence="9" id="KW-0472">Membrane</keyword>
<evidence type="ECO:0000313" key="11">
    <source>
        <dbReference type="EMBL" id="GAU12558.1"/>
    </source>
</evidence>
<gene>
    <name evidence="11" type="ORF">TSUD_182730</name>
</gene>
<sequence length="339" mass="37900">MKAKTVKGNWSFRTNKLTFPYVFLICIFFFLAGFFGSTLFSHSQDGDGYGLRPRPRPRSRLLESMKEGKYNLMTAGEFGDDSITSIPYQVLSWKPRALYFPNFATAEQCESIVSVAKAGLKPSSLALRKGETAENTKGIRTSSGVFISASEDKTGTLDAIEEKIARATMIPRSHGEEVVYSISNLMSWEAHGLENYTYDIDIILYQYTVMASFLLYLTDVQEGGETMFPFESLNLGPPGLAISVVFMNFLYLCTHVPRIPALHSQHNIVLQNGLNMDGSYGYEDCIGLRVKPRQGDGLLFYSLLPNGTIDQTSLHGSCPVIKGQKWVATKWIRNEEQDD</sequence>
<proteinExistence type="predicted"/>
<dbReference type="InterPro" id="IPR045054">
    <property type="entry name" value="P4HA-like"/>
</dbReference>
<evidence type="ECO:0000256" key="3">
    <source>
        <dbReference type="ARBA" id="ARBA00022723"/>
    </source>
</evidence>
<evidence type="ECO:0000256" key="6">
    <source>
        <dbReference type="ARBA" id="ARBA00023002"/>
    </source>
</evidence>
<evidence type="ECO:0000256" key="2">
    <source>
        <dbReference type="ARBA" id="ARBA00004648"/>
    </source>
</evidence>
<dbReference type="GO" id="GO:0031418">
    <property type="term" value="F:L-ascorbic acid binding"/>
    <property type="evidence" value="ECO:0007669"/>
    <property type="project" value="InterPro"/>
</dbReference>
<organism evidence="11 12">
    <name type="scientific">Trifolium subterraneum</name>
    <name type="common">Subterranean clover</name>
    <dbReference type="NCBI Taxonomy" id="3900"/>
    <lineage>
        <taxon>Eukaryota</taxon>
        <taxon>Viridiplantae</taxon>
        <taxon>Streptophyta</taxon>
        <taxon>Embryophyta</taxon>
        <taxon>Tracheophyta</taxon>
        <taxon>Spermatophyta</taxon>
        <taxon>Magnoliopsida</taxon>
        <taxon>eudicotyledons</taxon>
        <taxon>Gunneridae</taxon>
        <taxon>Pentapetalae</taxon>
        <taxon>rosids</taxon>
        <taxon>fabids</taxon>
        <taxon>Fabales</taxon>
        <taxon>Fabaceae</taxon>
        <taxon>Papilionoideae</taxon>
        <taxon>50 kb inversion clade</taxon>
        <taxon>NPAAA clade</taxon>
        <taxon>Hologalegina</taxon>
        <taxon>IRL clade</taxon>
        <taxon>Trifolieae</taxon>
        <taxon>Trifolium</taxon>
    </lineage>
</organism>
<evidence type="ECO:0000313" key="12">
    <source>
        <dbReference type="Proteomes" id="UP000242715"/>
    </source>
</evidence>
<dbReference type="InterPro" id="IPR006620">
    <property type="entry name" value="Pro_4_hyd_alph"/>
</dbReference>
<dbReference type="Proteomes" id="UP000242715">
    <property type="component" value="Unassembled WGS sequence"/>
</dbReference>
<evidence type="ECO:0000259" key="10">
    <source>
        <dbReference type="SMART" id="SM00702"/>
    </source>
</evidence>
<feature type="transmembrane region" description="Helical" evidence="9">
    <location>
        <begin position="21"/>
        <end position="40"/>
    </location>
</feature>
<evidence type="ECO:0000256" key="4">
    <source>
        <dbReference type="ARBA" id="ARBA00022964"/>
    </source>
</evidence>
<evidence type="ECO:0000256" key="5">
    <source>
        <dbReference type="ARBA" id="ARBA00022968"/>
    </source>
</evidence>
<keyword evidence="5" id="KW-0735">Signal-anchor</keyword>
<keyword evidence="7" id="KW-0408">Iron</keyword>